<protein>
    <submittedName>
        <fullName evidence="1">Uncharacterized protein</fullName>
    </submittedName>
</protein>
<accession>A0A6C0AJV1</accession>
<sequence length="508" mass="54329">MSHASIHLPVLFEVSGNTVVIGEKPLTETSYYNYRHQFTCGGGTANTTSTLLKNQFKYIDEVQDYTVTRSGGELLMNGTNQDLQLGFNVRYRFDVGDSSMTDQTLQFSTTSNGTHGAGLTTQEFIVKVVDDNGTKKFSIDGSNQVAITVRKVSTYIFDLKDPSLDGYTFNASTTNNGTHASGTAYTTGITVTGVPGTTGAKLTWVVDAGAASTYYYYSPETSAMGGTINVVGNTTGVEYTTGIVSNGTAGTSGSYIEIIIPNTVQTLYYYNGESIGTGTEGEGNIINIEDSIPLFTLGSAAAKTALTNGLHKDLCNEGDANVKHDVTHSKVKKKNNQDYADAITGASGHSLGEVLLRYTSTHLSGHPLGQAMIKNDTIFKNQIDGETAADCDIANRLITKLGDGLVTDGTVGKRSEILQSMFEQMIAADVTRFSGVDDVTSPKSIPFAAGDTITLYLKMRSKLLNDAVSNAAFQAILNQIFPASMFVYMNDTTGILDAGIWRIDLTIS</sequence>
<dbReference type="EMBL" id="MN740675">
    <property type="protein sequence ID" value="QHS80058.1"/>
    <property type="molecule type" value="Genomic_DNA"/>
</dbReference>
<evidence type="ECO:0000313" key="1">
    <source>
        <dbReference type="EMBL" id="QHS80058.1"/>
    </source>
</evidence>
<reference evidence="1" key="1">
    <citation type="journal article" date="2020" name="Nature">
        <title>Giant virus diversity and host interactions through global metagenomics.</title>
        <authorList>
            <person name="Schulz F."/>
            <person name="Roux S."/>
            <person name="Paez-Espino D."/>
            <person name="Jungbluth S."/>
            <person name="Walsh D.A."/>
            <person name="Denef V.J."/>
            <person name="McMahon K.D."/>
            <person name="Konstantinidis K.T."/>
            <person name="Eloe-Fadrosh E.A."/>
            <person name="Kyrpides N.C."/>
            <person name="Woyke T."/>
        </authorList>
    </citation>
    <scope>NUCLEOTIDE SEQUENCE</scope>
    <source>
        <strain evidence="1">GVMAG-S-1039698-54</strain>
    </source>
</reference>
<organism evidence="1">
    <name type="scientific">viral metagenome</name>
    <dbReference type="NCBI Taxonomy" id="1070528"/>
    <lineage>
        <taxon>unclassified sequences</taxon>
        <taxon>metagenomes</taxon>
        <taxon>organismal metagenomes</taxon>
    </lineage>
</organism>
<proteinExistence type="predicted"/>
<dbReference type="AlphaFoldDB" id="A0A6C0AJV1"/>
<name>A0A6C0AJV1_9ZZZZ</name>